<dbReference type="RefSeq" id="WP_189875738.1">
    <property type="nucleotide sequence ID" value="NZ_BMWA01000018.1"/>
</dbReference>
<evidence type="ECO:0000313" key="3">
    <source>
        <dbReference type="Proteomes" id="UP001596409"/>
    </source>
</evidence>
<comment type="caution">
    <text evidence="2">The sequence shown here is derived from an EMBL/GenBank/DDBJ whole genome shotgun (WGS) entry which is preliminary data.</text>
</comment>
<gene>
    <name evidence="2" type="ORF">ACFQMH_23585</name>
</gene>
<reference evidence="3" key="1">
    <citation type="journal article" date="2019" name="Int. J. Syst. Evol. Microbiol.">
        <title>The Global Catalogue of Microorganisms (GCM) 10K type strain sequencing project: providing services to taxonomists for standard genome sequencing and annotation.</title>
        <authorList>
            <consortium name="The Broad Institute Genomics Platform"/>
            <consortium name="The Broad Institute Genome Sequencing Center for Infectious Disease"/>
            <person name="Wu L."/>
            <person name="Ma J."/>
        </authorList>
    </citation>
    <scope>NUCLEOTIDE SEQUENCE [LARGE SCALE GENOMIC DNA]</scope>
    <source>
        <strain evidence="3">JCM 4855</strain>
    </source>
</reference>
<feature type="chain" id="PRO_5047186546" evidence="1">
    <location>
        <begin position="22"/>
        <end position="168"/>
    </location>
</feature>
<evidence type="ECO:0000313" key="2">
    <source>
        <dbReference type="EMBL" id="MFC7014638.1"/>
    </source>
</evidence>
<evidence type="ECO:0000256" key="1">
    <source>
        <dbReference type="SAM" id="SignalP"/>
    </source>
</evidence>
<organism evidence="2 3">
    <name type="scientific">Streptomyces viridiviolaceus</name>
    <dbReference type="NCBI Taxonomy" id="68282"/>
    <lineage>
        <taxon>Bacteria</taxon>
        <taxon>Bacillati</taxon>
        <taxon>Actinomycetota</taxon>
        <taxon>Actinomycetes</taxon>
        <taxon>Kitasatosporales</taxon>
        <taxon>Streptomycetaceae</taxon>
        <taxon>Streptomyces</taxon>
    </lineage>
</organism>
<accession>A0ABW2E8D9</accession>
<keyword evidence="1" id="KW-0732">Signal</keyword>
<protein>
    <submittedName>
        <fullName evidence="2">Uncharacterized protein</fullName>
    </submittedName>
</protein>
<proteinExistence type="predicted"/>
<name>A0ABW2E8D9_9ACTN</name>
<sequence>MNGRIRLAALAPLAVSSLALGSVPFTAGSAQAVAPSATCHVTQSANSSSFNVVGQGLTPGASVTIRQGGLTVTQTAGADGGLQGSLSVGSSGGPVTMQEQGGPRLRCGTVKQAEQKQGEDQFTRGFQAGFAAARQTCQAQLPQAATAPDPNFERGFKAGADAAIARFC</sequence>
<dbReference type="Proteomes" id="UP001596409">
    <property type="component" value="Unassembled WGS sequence"/>
</dbReference>
<keyword evidence="3" id="KW-1185">Reference proteome</keyword>
<dbReference type="EMBL" id="JBHSYM010000049">
    <property type="protein sequence ID" value="MFC7014638.1"/>
    <property type="molecule type" value="Genomic_DNA"/>
</dbReference>
<feature type="signal peptide" evidence="1">
    <location>
        <begin position="1"/>
        <end position="21"/>
    </location>
</feature>